<sequence>MIGMIVPRVIRAQSRITGHMVMIWITSVTARRPLLRGGERVRARCQGQRQRVRIRRRCRPAPEAHAGGTVAETAARSLASSPCAVHAVGPEAVRLRAAALRKRGLDPRD</sequence>
<dbReference type="Proteomes" id="UP001500994">
    <property type="component" value="Unassembled WGS sequence"/>
</dbReference>
<protein>
    <submittedName>
        <fullName evidence="1">Uncharacterized protein</fullName>
    </submittedName>
</protein>
<gene>
    <name evidence="1" type="ORF">GCM10009864_48390</name>
</gene>
<dbReference type="EMBL" id="BAAARK010000016">
    <property type="protein sequence ID" value="GAA2672244.1"/>
    <property type="molecule type" value="Genomic_DNA"/>
</dbReference>
<evidence type="ECO:0000313" key="2">
    <source>
        <dbReference type="Proteomes" id="UP001500994"/>
    </source>
</evidence>
<reference evidence="1 2" key="1">
    <citation type="journal article" date="2019" name="Int. J. Syst. Evol. Microbiol.">
        <title>The Global Catalogue of Microorganisms (GCM) 10K type strain sequencing project: providing services to taxonomists for standard genome sequencing and annotation.</title>
        <authorList>
            <consortium name="The Broad Institute Genomics Platform"/>
            <consortium name="The Broad Institute Genome Sequencing Center for Infectious Disease"/>
            <person name="Wu L."/>
            <person name="Ma J."/>
        </authorList>
    </citation>
    <scope>NUCLEOTIDE SEQUENCE [LARGE SCALE GENOMIC DNA]</scope>
    <source>
        <strain evidence="1 2">JCM 16374</strain>
    </source>
</reference>
<organism evidence="1 2">
    <name type="scientific">Streptomyces lunalinharesii</name>
    <dbReference type="NCBI Taxonomy" id="333384"/>
    <lineage>
        <taxon>Bacteria</taxon>
        <taxon>Bacillati</taxon>
        <taxon>Actinomycetota</taxon>
        <taxon>Actinomycetes</taxon>
        <taxon>Kitasatosporales</taxon>
        <taxon>Streptomycetaceae</taxon>
        <taxon>Streptomyces</taxon>
    </lineage>
</organism>
<evidence type="ECO:0000313" key="1">
    <source>
        <dbReference type="EMBL" id="GAA2672244.1"/>
    </source>
</evidence>
<proteinExistence type="predicted"/>
<accession>A0ABN3SCG9</accession>
<keyword evidence="2" id="KW-1185">Reference proteome</keyword>
<comment type="caution">
    <text evidence="1">The sequence shown here is derived from an EMBL/GenBank/DDBJ whole genome shotgun (WGS) entry which is preliminary data.</text>
</comment>
<name>A0ABN3SCG9_9ACTN</name>